<dbReference type="STRING" id="1120918.SAMN05216249_10482"/>
<organism evidence="1 2">
    <name type="scientific">Acetitomaculum ruminis DSM 5522</name>
    <dbReference type="NCBI Taxonomy" id="1120918"/>
    <lineage>
        <taxon>Bacteria</taxon>
        <taxon>Bacillati</taxon>
        <taxon>Bacillota</taxon>
        <taxon>Clostridia</taxon>
        <taxon>Lachnospirales</taxon>
        <taxon>Lachnospiraceae</taxon>
        <taxon>Acetitomaculum</taxon>
    </lineage>
</organism>
<protein>
    <submittedName>
        <fullName evidence="1">Uncharacterized protein</fullName>
    </submittedName>
</protein>
<sequence>MQLIVFLNEKRLCTSTVNFLLVAVLKPIEYRIINIIFHLNILGKILGKKFVKNGFIMYSFPLFFTKNKEPQTCYFQRFVAQISINADTTKKS</sequence>
<dbReference type="Proteomes" id="UP000198838">
    <property type="component" value="Unassembled WGS sequence"/>
</dbReference>
<evidence type="ECO:0000313" key="1">
    <source>
        <dbReference type="EMBL" id="SFA88153.1"/>
    </source>
</evidence>
<proteinExistence type="predicted"/>
<dbReference type="AlphaFoldDB" id="A0A1I0WJJ0"/>
<keyword evidence="2" id="KW-1185">Reference proteome</keyword>
<gene>
    <name evidence="1" type="ORF">SAMN05216249_10482</name>
</gene>
<evidence type="ECO:0000313" key="2">
    <source>
        <dbReference type="Proteomes" id="UP000198838"/>
    </source>
</evidence>
<reference evidence="1 2" key="1">
    <citation type="submission" date="2016-10" db="EMBL/GenBank/DDBJ databases">
        <authorList>
            <person name="de Groot N.N."/>
        </authorList>
    </citation>
    <scope>NUCLEOTIDE SEQUENCE [LARGE SCALE GENOMIC DNA]</scope>
    <source>
        <strain evidence="1 2">DSM 5522</strain>
    </source>
</reference>
<name>A0A1I0WJJ0_9FIRM</name>
<accession>A0A1I0WJJ0</accession>
<dbReference type="EMBL" id="FOJY01000004">
    <property type="protein sequence ID" value="SFA88153.1"/>
    <property type="molecule type" value="Genomic_DNA"/>
</dbReference>